<evidence type="ECO:0000313" key="13">
    <source>
        <dbReference type="Proteomes" id="UP000785679"/>
    </source>
</evidence>
<keyword evidence="3" id="KW-0808">Transferase</keyword>
<dbReference type="Pfam" id="PF05891">
    <property type="entry name" value="Methyltransf_PK"/>
    <property type="match status" value="1"/>
</dbReference>
<feature type="binding site" evidence="11">
    <location>
        <begin position="156"/>
        <end position="157"/>
    </location>
    <ligand>
        <name>S-adenosyl-L-methionine</name>
        <dbReference type="ChEBI" id="CHEBI:59789"/>
    </ligand>
</feature>
<protein>
    <recommendedName>
        <fullName evidence="6">Alpha N-terminal protein methyltransferase 1</fullName>
        <ecNumber evidence="5">2.1.1.244</ecNumber>
    </recommendedName>
    <alternativeName>
        <fullName evidence="7">X-Pro-Lys N-terminal protein methyltransferase 1</fullName>
    </alternativeName>
</protein>
<dbReference type="PANTHER" id="PTHR12753:SF0">
    <property type="entry name" value="ALPHA N-TERMINAL PROTEIN METHYLTRANSFERASE 1"/>
    <property type="match status" value="1"/>
</dbReference>
<dbReference type="CDD" id="cd02440">
    <property type="entry name" value="AdoMet_MTases"/>
    <property type="match status" value="1"/>
</dbReference>
<dbReference type="Proteomes" id="UP000785679">
    <property type="component" value="Unassembled WGS sequence"/>
</dbReference>
<evidence type="ECO:0000256" key="2">
    <source>
        <dbReference type="ARBA" id="ARBA00022603"/>
    </source>
</evidence>
<dbReference type="PANTHER" id="PTHR12753">
    <property type="entry name" value="AD-003 - RELATED"/>
    <property type="match status" value="1"/>
</dbReference>
<dbReference type="GO" id="GO:0032259">
    <property type="term" value="P:methylation"/>
    <property type="evidence" value="ECO:0007669"/>
    <property type="project" value="UniProtKB-KW"/>
</dbReference>
<keyword evidence="4 11" id="KW-0949">S-adenosyl-L-methionine</keyword>
<dbReference type="OrthoDB" id="1298661at2759"/>
<dbReference type="GO" id="GO:0071885">
    <property type="term" value="F:N-terminal protein N-methyltransferase activity"/>
    <property type="evidence" value="ECO:0007669"/>
    <property type="project" value="UniProtKB-EC"/>
</dbReference>
<evidence type="ECO:0000256" key="3">
    <source>
        <dbReference type="ARBA" id="ARBA00022679"/>
    </source>
</evidence>
<evidence type="ECO:0000256" key="10">
    <source>
        <dbReference type="ARBA" id="ARBA00048167"/>
    </source>
</evidence>
<organism evidence="12 13">
    <name type="scientific">Halteria grandinella</name>
    <dbReference type="NCBI Taxonomy" id="5974"/>
    <lineage>
        <taxon>Eukaryota</taxon>
        <taxon>Sar</taxon>
        <taxon>Alveolata</taxon>
        <taxon>Ciliophora</taxon>
        <taxon>Intramacronucleata</taxon>
        <taxon>Spirotrichea</taxon>
        <taxon>Stichotrichia</taxon>
        <taxon>Sporadotrichida</taxon>
        <taxon>Halteriidae</taxon>
        <taxon>Halteria</taxon>
    </lineage>
</organism>
<accession>A0A8J8T797</accession>
<dbReference type="EC" id="2.1.1.244" evidence="5"/>
<comment type="caution">
    <text evidence="12">The sequence shown here is derived from an EMBL/GenBank/DDBJ whole genome shotgun (WGS) entry which is preliminary data.</text>
</comment>
<evidence type="ECO:0000256" key="5">
    <source>
        <dbReference type="ARBA" id="ARBA00039112"/>
    </source>
</evidence>
<evidence type="ECO:0000256" key="6">
    <source>
        <dbReference type="ARBA" id="ARBA00039449"/>
    </source>
</evidence>
<gene>
    <name evidence="12" type="ORF">FGO68_gene9321</name>
</gene>
<dbReference type="InterPro" id="IPR029063">
    <property type="entry name" value="SAM-dependent_MTases_sf"/>
</dbReference>
<feature type="binding site" evidence="11">
    <location>
        <position position="171"/>
    </location>
    <ligand>
        <name>S-adenosyl-L-methionine</name>
        <dbReference type="ChEBI" id="CHEBI:59789"/>
    </ligand>
</feature>
<dbReference type="PIRSF" id="PIRSF016958">
    <property type="entry name" value="DUF858_MeTrfase_lik"/>
    <property type="match status" value="1"/>
</dbReference>
<feature type="binding site" evidence="11">
    <location>
        <position position="107"/>
    </location>
    <ligand>
        <name>S-adenosyl-L-methionine</name>
        <dbReference type="ChEBI" id="CHEBI:59789"/>
    </ligand>
</feature>
<dbReference type="FunFam" id="3.40.50.150:FF:000245">
    <property type="entry name" value="Methyltransferase domain containing protein"/>
    <property type="match status" value="1"/>
</dbReference>
<evidence type="ECO:0000256" key="8">
    <source>
        <dbReference type="ARBA" id="ARBA00047306"/>
    </source>
</evidence>
<dbReference type="EMBL" id="RRYP01002182">
    <property type="protein sequence ID" value="TNV85067.1"/>
    <property type="molecule type" value="Genomic_DNA"/>
</dbReference>
<comment type="catalytic activity">
    <reaction evidence="10">
        <text>N-terminal L-alanyl-L-prolyl-L-lysyl-[protein] + 3 S-adenosyl-L-methionine = N-terminal N,N,N-trimethyl-L-alanyl-L-prolyl-L-lysyl-[protein] + 3 S-adenosyl-L-homocysteine + 3 H(+)</text>
        <dbReference type="Rhea" id="RHEA:54712"/>
        <dbReference type="Rhea" id="RHEA-COMP:13785"/>
        <dbReference type="Rhea" id="RHEA-COMP:13971"/>
        <dbReference type="ChEBI" id="CHEBI:15378"/>
        <dbReference type="ChEBI" id="CHEBI:57856"/>
        <dbReference type="ChEBI" id="CHEBI:59789"/>
        <dbReference type="ChEBI" id="CHEBI:138057"/>
        <dbReference type="ChEBI" id="CHEBI:138315"/>
        <dbReference type="EC" id="2.1.1.244"/>
    </reaction>
</comment>
<name>A0A8J8T797_HALGN</name>
<feature type="binding site" evidence="11">
    <location>
        <position position="112"/>
    </location>
    <ligand>
        <name>S-adenosyl-L-methionine</name>
        <dbReference type="ChEBI" id="CHEBI:59789"/>
    </ligand>
</feature>
<keyword evidence="13" id="KW-1185">Reference proteome</keyword>
<dbReference type="AlphaFoldDB" id="A0A8J8T797"/>
<keyword evidence="2" id="KW-0489">Methyltransferase</keyword>
<sequence length="259" mass="29848">MKAFLSHLTTHPRLTRTALATSLLYLHLHRAYSHTSYAQHNPKLTLKQWYSHQTAYWDRQAASIDGVLGGYGVVHQRDVEGSRGFLEKLQVASDCKPMGTGRALDCGAGIGRVTKELLLQKFDTIDLIEPSKIQLDQAKRDFHNNTKVVTYYQMGLQDFKYEHSYDCIWVQWVLCYLTDDDMVRFLTESKGRLMEGGMIVVKENNSEERPVYDEDDNSVARTREAFERLFERAGLTIVGHEYQSGFPEELMRVSMWALK</sequence>
<comment type="catalytic activity">
    <reaction evidence="8">
        <text>N-terminal L-seryl-L-prolyl-L-lysyl-[protein] + 3 S-adenosyl-L-methionine = N-terminal N,N,N-trimethyl-L-seryl-L-prolyl-L-lysyl-[protein] + 3 S-adenosyl-L-homocysteine + 3 H(+)</text>
        <dbReference type="Rhea" id="RHEA:54724"/>
        <dbReference type="Rhea" id="RHEA-COMP:13789"/>
        <dbReference type="Rhea" id="RHEA-COMP:13973"/>
        <dbReference type="ChEBI" id="CHEBI:15378"/>
        <dbReference type="ChEBI" id="CHEBI:57856"/>
        <dbReference type="ChEBI" id="CHEBI:59789"/>
        <dbReference type="ChEBI" id="CHEBI:138061"/>
        <dbReference type="ChEBI" id="CHEBI:138317"/>
        <dbReference type="EC" id="2.1.1.244"/>
    </reaction>
</comment>
<evidence type="ECO:0000313" key="12">
    <source>
        <dbReference type="EMBL" id="TNV85067.1"/>
    </source>
</evidence>
<comment type="similarity">
    <text evidence="1">Belongs to the methyltransferase superfamily. NTM1 family.</text>
</comment>
<evidence type="ECO:0000256" key="7">
    <source>
        <dbReference type="ARBA" id="ARBA00043129"/>
    </source>
</evidence>
<reference evidence="12" key="1">
    <citation type="submission" date="2019-06" db="EMBL/GenBank/DDBJ databases">
        <authorList>
            <person name="Zheng W."/>
        </authorList>
    </citation>
    <scope>NUCLEOTIDE SEQUENCE</scope>
    <source>
        <strain evidence="12">QDHG01</strain>
    </source>
</reference>
<dbReference type="GO" id="GO:0005737">
    <property type="term" value="C:cytoplasm"/>
    <property type="evidence" value="ECO:0007669"/>
    <property type="project" value="TreeGrafter"/>
</dbReference>
<evidence type="ECO:0000256" key="9">
    <source>
        <dbReference type="ARBA" id="ARBA00047885"/>
    </source>
</evidence>
<evidence type="ECO:0000256" key="11">
    <source>
        <dbReference type="PIRSR" id="PIRSR016958-1"/>
    </source>
</evidence>
<proteinExistence type="inferred from homology"/>
<comment type="catalytic activity">
    <reaction evidence="9">
        <text>N-terminal L-prolyl-L-prolyl-L-lysyl-[protein] + 2 S-adenosyl-L-methionine = N-terminal N,N-dimethyl-L-prolyl-L-prolyl-L-lysyl-[protein] + 2 S-adenosyl-L-homocysteine + 2 H(+)</text>
        <dbReference type="Rhea" id="RHEA:54736"/>
        <dbReference type="Rhea" id="RHEA-COMP:13787"/>
        <dbReference type="Rhea" id="RHEA-COMP:13974"/>
        <dbReference type="ChEBI" id="CHEBI:15378"/>
        <dbReference type="ChEBI" id="CHEBI:57856"/>
        <dbReference type="ChEBI" id="CHEBI:59789"/>
        <dbReference type="ChEBI" id="CHEBI:138059"/>
        <dbReference type="ChEBI" id="CHEBI:138318"/>
        <dbReference type="EC" id="2.1.1.244"/>
    </reaction>
</comment>
<dbReference type="SUPFAM" id="SSF53335">
    <property type="entry name" value="S-adenosyl-L-methionine-dependent methyltransferases"/>
    <property type="match status" value="1"/>
</dbReference>
<evidence type="ECO:0000256" key="4">
    <source>
        <dbReference type="ARBA" id="ARBA00022691"/>
    </source>
</evidence>
<dbReference type="Gene3D" id="3.40.50.150">
    <property type="entry name" value="Vaccinia Virus protein VP39"/>
    <property type="match status" value="1"/>
</dbReference>
<evidence type="ECO:0000256" key="1">
    <source>
        <dbReference type="ARBA" id="ARBA00009059"/>
    </source>
</evidence>
<dbReference type="InterPro" id="IPR008576">
    <property type="entry name" value="MeTrfase_NTM1"/>
</dbReference>